<keyword evidence="4 6" id="KW-0040">ANK repeat</keyword>
<feature type="repeat" description="ANK" evidence="6">
    <location>
        <begin position="231"/>
        <end position="263"/>
    </location>
</feature>
<evidence type="ECO:0000256" key="3">
    <source>
        <dbReference type="ARBA" id="ARBA00022737"/>
    </source>
</evidence>
<comment type="subunit">
    <text evidence="5">PP1 comprises a catalytic subunit, and one or several targeting or regulatory subunits.</text>
</comment>
<reference evidence="10" key="2">
    <citation type="submission" date="2025-09" db="UniProtKB">
        <authorList>
            <consortium name="Ensembl"/>
        </authorList>
    </citation>
    <scope>IDENTIFICATION</scope>
</reference>
<evidence type="ECO:0000313" key="10">
    <source>
        <dbReference type="Ensembl" id="ENSHCOP00000026608.1"/>
    </source>
</evidence>
<dbReference type="InterPro" id="IPR031775">
    <property type="entry name" value="PRKG1_interact"/>
</dbReference>
<evidence type="ECO:0000256" key="7">
    <source>
        <dbReference type="SAM" id="Coils"/>
    </source>
</evidence>
<feature type="region of interest" description="Disordered" evidence="8">
    <location>
        <begin position="291"/>
        <end position="999"/>
    </location>
</feature>
<feature type="repeat" description="ANK" evidence="6">
    <location>
        <begin position="72"/>
        <end position="104"/>
    </location>
</feature>
<evidence type="ECO:0000256" key="6">
    <source>
        <dbReference type="PROSITE-ProRule" id="PRU00023"/>
    </source>
</evidence>
<comment type="subcellular location">
    <subcellularLocation>
        <location evidence="1 5">Cytoplasm</location>
    </subcellularLocation>
</comment>
<feature type="compositionally biased region" description="Polar residues" evidence="8">
    <location>
        <begin position="380"/>
        <end position="398"/>
    </location>
</feature>
<dbReference type="GO" id="GO:0019208">
    <property type="term" value="F:phosphatase regulator activity"/>
    <property type="evidence" value="ECO:0007669"/>
    <property type="project" value="UniProtKB-UniRule"/>
</dbReference>
<name>A0A3Q2ZJL5_HIPCM</name>
<feature type="compositionally biased region" description="Low complexity" evidence="8">
    <location>
        <begin position="696"/>
        <end position="722"/>
    </location>
</feature>
<feature type="compositionally biased region" description="Basic residues" evidence="8">
    <location>
        <begin position="918"/>
        <end position="929"/>
    </location>
</feature>
<feature type="repeat" description="ANK" evidence="6">
    <location>
        <begin position="105"/>
        <end position="137"/>
    </location>
</feature>
<dbReference type="PIRSF" id="PIRSF038141">
    <property type="entry name" value="PP1_12ABC_vert"/>
    <property type="match status" value="1"/>
</dbReference>
<evidence type="ECO:0000313" key="11">
    <source>
        <dbReference type="Proteomes" id="UP000264820"/>
    </source>
</evidence>
<evidence type="ECO:0000256" key="2">
    <source>
        <dbReference type="ARBA" id="ARBA00022490"/>
    </source>
</evidence>
<dbReference type="FunFam" id="1.25.40.20:FF:000004">
    <property type="entry name" value="Phosphatase 1 regulatory subunit 12A"/>
    <property type="match status" value="1"/>
</dbReference>
<feature type="compositionally biased region" description="Low complexity" evidence="8">
    <location>
        <begin position="622"/>
        <end position="675"/>
    </location>
</feature>
<feature type="compositionally biased region" description="Polar residues" evidence="8">
    <location>
        <begin position="415"/>
        <end position="424"/>
    </location>
</feature>
<dbReference type="InterPro" id="IPR002110">
    <property type="entry name" value="Ankyrin_rpt"/>
</dbReference>
<dbReference type="Gene3D" id="1.25.40.20">
    <property type="entry name" value="Ankyrin repeat-containing domain"/>
    <property type="match status" value="2"/>
</dbReference>
<dbReference type="OMA" id="DETCQRY"/>
<organism evidence="10 11">
    <name type="scientific">Hippocampus comes</name>
    <name type="common">Tiger tail seahorse</name>
    <dbReference type="NCBI Taxonomy" id="109280"/>
    <lineage>
        <taxon>Eukaryota</taxon>
        <taxon>Metazoa</taxon>
        <taxon>Chordata</taxon>
        <taxon>Craniata</taxon>
        <taxon>Vertebrata</taxon>
        <taxon>Euteleostomi</taxon>
        <taxon>Actinopterygii</taxon>
        <taxon>Neopterygii</taxon>
        <taxon>Teleostei</taxon>
        <taxon>Neoteleostei</taxon>
        <taxon>Acanthomorphata</taxon>
        <taxon>Syngnathiaria</taxon>
        <taxon>Syngnathiformes</taxon>
        <taxon>Syngnathoidei</taxon>
        <taxon>Syngnathidae</taxon>
        <taxon>Hippocampus</taxon>
    </lineage>
</organism>
<evidence type="ECO:0000259" key="9">
    <source>
        <dbReference type="Pfam" id="PF15898"/>
    </source>
</evidence>
<dbReference type="SMART" id="SM00248">
    <property type="entry name" value="ANK"/>
    <property type="match status" value="6"/>
</dbReference>
<feature type="compositionally biased region" description="Basic and acidic residues" evidence="8">
    <location>
        <begin position="779"/>
        <end position="816"/>
    </location>
</feature>
<dbReference type="Proteomes" id="UP000264820">
    <property type="component" value="Unplaced"/>
</dbReference>
<feature type="compositionally biased region" description="Basic and acidic residues" evidence="8">
    <location>
        <begin position="425"/>
        <end position="435"/>
    </location>
</feature>
<evidence type="ECO:0000256" key="4">
    <source>
        <dbReference type="ARBA" id="ARBA00023043"/>
    </source>
</evidence>
<keyword evidence="3" id="KW-0677">Repeat</keyword>
<feature type="compositionally biased region" description="Polar residues" evidence="8">
    <location>
        <begin position="967"/>
        <end position="984"/>
    </location>
</feature>
<feature type="compositionally biased region" description="Polar residues" evidence="8">
    <location>
        <begin position="876"/>
        <end position="890"/>
    </location>
</feature>
<feature type="repeat" description="ANK" evidence="6">
    <location>
        <begin position="198"/>
        <end position="230"/>
    </location>
</feature>
<reference evidence="10" key="1">
    <citation type="submission" date="2025-08" db="UniProtKB">
        <authorList>
            <consortium name="Ensembl"/>
        </authorList>
    </citation>
    <scope>IDENTIFICATION</scope>
</reference>
<dbReference type="FunFam" id="1.25.40.20:FF:000876">
    <property type="entry name" value="Protein phosphatase 1 regulatory subunit 12A"/>
    <property type="match status" value="1"/>
</dbReference>
<dbReference type="PROSITE" id="PS50088">
    <property type="entry name" value="ANK_REPEAT"/>
    <property type="match status" value="4"/>
</dbReference>
<feature type="compositionally biased region" description="Polar residues" evidence="8">
    <location>
        <begin position="577"/>
        <end position="593"/>
    </location>
</feature>
<feature type="compositionally biased region" description="Basic and acidic residues" evidence="8">
    <location>
        <begin position="953"/>
        <end position="966"/>
    </location>
</feature>
<feature type="compositionally biased region" description="Low complexity" evidence="8">
    <location>
        <begin position="399"/>
        <end position="412"/>
    </location>
</feature>
<dbReference type="Gene3D" id="6.10.140.390">
    <property type="match status" value="1"/>
</dbReference>
<proteinExistence type="predicted"/>
<feature type="compositionally biased region" description="Polar residues" evidence="8">
    <location>
        <begin position="543"/>
        <end position="562"/>
    </location>
</feature>
<keyword evidence="2 5" id="KW-0963">Cytoplasm</keyword>
<feature type="compositionally biased region" description="Acidic residues" evidence="8">
    <location>
        <begin position="361"/>
        <end position="373"/>
    </location>
</feature>
<dbReference type="PROSITE" id="PS50297">
    <property type="entry name" value="ANK_REP_REGION"/>
    <property type="match status" value="4"/>
</dbReference>
<dbReference type="SUPFAM" id="SSF48403">
    <property type="entry name" value="Ankyrin repeat"/>
    <property type="match status" value="1"/>
</dbReference>
<keyword evidence="11" id="KW-1185">Reference proteome</keyword>
<feature type="compositionally biased region" description="Basic and acidic residues" evidence="8">
    <location>
        <begin position="319"/>
        <end position="341"/>
    </location>
</feature>
<dbReference type="GO" id="GO:0030018">
    <property type="term" value="C:Z disc"/>
    <property type="evidence" value="ECO:0007669"/>
    <property type="project" value="TreeGrafter"/>
</dbReference>
<keyword evidence="7" id="KW-0175">Coiled coil</keyword>
<dbReference type="GO" id="GO:0019901">
    <property type="term" value="F:protein kinase binding"/>
    <property type="evidence" value="ECO:0007669"/>
    <property type="project" value="InterPro"/>
</dbReference>
<feature type="compositionally biased region" description="Basic and acidic residues" evidence="8">
    <location>
        <begin position="985"/>
        <end position="999"/>
    </location>
</feature>
<dbReference type="GO" id="GO:0031672">
    <property type="term" value="C:A band"/>
    <property type="evidence" value="ECO:0007669"/>
    <property type="project" value="TreeGrafter"/>
</dbReference>
<evidence type="ECO:0000256" key="1">
    <source>
        <dbReference type="ARBA" id="ARBA00004496"/>
    </source>
</evidence>
<protein>
    <recommendedName>
        <fullName evidence="5">Protein phosphatase 1 regulatory subunit</fullName>
    </recommendedName>
</protein>
<feature type="coiled-coil region" evidence="7">
    <location>
        <begin position="1000"/>
        <end position="1048"/>
    </location>
</feature>
<feature type="compositionally biased region" description="Basic residues" evidence="8">
    <location>
        <begin position="744"/>
        <end position="754"/>
    </location>
</feature>
<feature type="compositionally biased region" description="Basic and acidic residues" evidence="8">
    <location>
        <begin position="292"/>
        <end position="301"/>
    </location>
</feature>
<dbReference type="Pfam" id="PF12796">
    <property type="entry name" value="Ank_2"/>
    <property type="match status" value="2"/>
</dbReference>
<feature type="compositionally biased region" description="Basic and acidic residues" evidence="8">
    <location>
        <begin position="485"/>
        <end position="495"/>
    </location>
</feature>
<dbReference type="PANTHER" id="PTHR24179">
    <property type="entry name" value="PROTEIN PHOSPHATASE 1 REGULATORY SUBUNIT 12"/>
    <property type="match status" value="1"/>
</dbReference>
<feature type="compositionally biased region" description="Low complexity" evidence="8">
    <location>
        <begin position="473"/>
        <end position="484"/>
    </location>
</feature>
<dbReference type="GO" id="GO:0007165">
    <property type="term" value="P:signal transduction"/>
    <property type="evidence" value="ECO:0007669"/>
    <property type="project" value="InterPro"/>
</dbReference>
<feature type="domain" description="cGMP-dependent protein kinase interacting" evidence="9">
    <location>
        <begin position="1002"/>
        <end position="1056"/>
    </location>
</feature>
<accession>A0A3Q2ZJL5</accession>
<dbReference type="GeneTree" id="ENSGT00940000156120"/>
<dbReference type="AlphaFoldDB" id="A0A3Q2ZJL5"/>
<sequence length="1077" mass="119171">MKMADAKQKRNEQLKRWLGSETDLEPPILKKKKTKVKFDDGAVFLAACSSGDTEEVLRMLDRGADINYANVDGLTALHQACIDDNPDMVTFLVTHGASINQPDNEGWIPLHAAASCGYLGIAEYLISQGASVGVVNSEGETPLDIAEEEAMEELLQNEINRQGVDIEAARKEEERVMLRDARQWVNSGQIQDIRHAKSGGTALHVAAAKGYVEVLKLLIQAGYDVNIKDYDGWTPLHAAAHWGKEEACRILVENLCDMDVINKMGQTPFDVSDEDVLGYLEELQKKQNLLMSEKKDDKKSPLIETTTTGDNNQSLKPLKSKETLLLEPEKSAPRIETLEPEKVDEEEEEEEGKKDESSCSSEEEEEEDSESENETDKSKPSASVGNSTMMPAPTSITVSSATSQLTSPSSPTKKVATQPSTKASSKVEEERKDESPASWRQGLRKTGSYGALAEITATKEAQREKDTTTGVMRSASSPRLSSSLDNKDKEKDKSTRLAYVAPTIPRRLASASDVDEKENRDSTSLIRSGSYTRRRWDDDLKNSEGTTSTNRTPSYQRSTSHTLALGRSGSTRDVPAKSSSTSSLDPNTCNTKPWQPPASHYQSYSIYRSGSFGRRYDDLSPSTTSATTTSAVSSATTTTGTTSSSSVTSPMGHRGLLSSLGSASTRTGSTSLTSRYWSEENADREKDRERESAAVIPTINTGSTTTTTSATTVIGTSGTTTTGPERRRSYLTPVRDEESESQRKARSRQARQSRRSTQGVTLTDLQEAEKTIGRSRTPKSREEEKQDKEKQEEKKEYESKEDDYRPKYRSFEDVRSAHTPPVRPPATSQCLTGPRSDPEQRYRTSSAASSSISTLSTASAPSYSSAALTSGSSSLNRPNSLTGIASSYGRSSRDTEKEMDKKEEEKEGDDKSQPRSIRDRRRPREKRRSTGVSFWTQDGDDNDPEQQSDSEEGSIKGEVQVDRLSRNDSGTTADRNDSSLSRSYGESRRTYSSRLDRDDATDYKKLYEQILAENEKLKAQLRDTDLELADLKLQLEKATQRQERYADRSQLEMEKRVMIRLQSHPGAGKASSRKENF</sequence>
<dbReference type="GO" id="GO:0004857">
    <property type="term" value="F:enzyme inhibitor activity"/>
    <property type="evidence" value="ECO:0007669"/>
    <property type="project" value="TreeGrafter"/>
</dbReference>
<feature type="compositionally biased region" description="Basic and acidic residues" evidence="8">
    <location>
        <begin position="677"/>
        <end position="692"/>
    </location>
</feature>
<dbReference type="Gene3D" id="6.10.250.1820">
    <property type="match status" value="1"/>
</dbReference>
<dbReference type="InterPro" id="IPR036770">
    <property type="entry name" value="Ankyrin_rpt-contain_sf"/>
</dbReference>
<feature type="compositionally biased region" description="Polar residues" evidence="8">
    <location>
        <begin position="522"/>
        <end position="531"/>
    </location>
</feature>
<dbReference type="InterPro" id="IPR051226">
    <property type="entry name" value="PP1_Regulatory_Subunit"/>
</dbReference>
<feature type="compositionally biased region" description="Basic and acidic residues" evidence="8">
    <location>
        <begin position="891"/>
        <end position="917"/>
    </location>
</feature>
<dbReference type="PANTHER" id="PTHR24179:SF20">
    <property type="entry name" value="PROTEIN PHOSPHATASE 1 REGULATORY SUBUNIT 12A"/>
    <property type="match status" value="1"/>
</dbReference>
<feature type="compositionally biased region" description="Low complexity" evidence="8">
    <location>
        <begin position="844"/>
        <end position="875"/>
    </location>
</feature>
<evidence type="ECO:0000256" key="8">
    <source>
        <dbReference type="SAM" id="MobiDB-lite"/>
    </source>
</evidence>
<feature type="compositionally biased region" description="Polar residues" evidence="8">
    <location>
        <begin position="303"/>
        <end position="315"/>
    </location>
</feature>
<dbReference type="InterPro" id="IPR017401">
    <property type="entry name" value="MYPT1/MYPT2/Mbs85"/>
</dbReference>
<feature type="compositionally biased region" description="Acidic residues" evidence="8">
    <location>
        <begin position="938"/>
        <end position="952"/>
    </location>
</feature>
<evidence type="ECO:0000256" key="5">
    <source>
        <dbReference type="PIRNR" id="PIRNR038141"/>
    </source>
</evidence>
<dbReference type="Ensembl" id="ENSHCOT00000021943.1">
    <property type="protein sequence ID" value="ENSHCOP00000026608.1"/>
    <property type="gene ID" value="ENSHCOG00000017732.1"/>
</dbReference>
<dbReference type="STRING" id="109280.ENSHCOP00000026608"/>
<feature type="compositionally biased region" description="Basic and acidic residues" evidence="8">
    <location>
        <begin position="724"/>
        <end position="743"/>
    </location>
</feature>
<dbReference type="Pfam" id="PF15898">
    <property type="entry name" value="PRKG1_interact"/>
    <property type="match status" value="1"/>
</dbReference>